<proteinExistence type="predicted"/>
<sequence>MAGKDKTLGTIGSEEYLDEDGLVGIGPFARLETQVKQGLVFHTLDDVSWSNYPDYSGAHLERNPTRPSDRFLTAFADQMPEVPFLDMSPRDDVDRRALFQRLDEGPEQWETFDLYLAERLTEVGRLMSFIEMFNFPTADQGTRDASFESGLILAADTLNSINLEQRIESTTSLESVSSFNMIWEDIDAAFQLEHQGSPDSSDTLPTIVGSSNSYNLRRDVRGDILVAFVGVYRLQRRTAPQPDTEPKPIELPVFLVSKQVYDTLEKLSKKDEKGQLNPLTHIGFEFNGRRSGSRAVFKPQRKRDFRFPANELLIIDRVQKNTTDCVHLPHVWPSIKYLKLKCVGFRITLSPAGSHTQRRDNLHSESSQFLGVVASPSANILSKFQACRLTSAKQTMVWIISPPLDYSGDVGGRT</sequence>
<dbReference type="OrthoDB" id="2922289at2759"/>
<organism evidence="1 2">
    <name type="scientific">Pleurotus ostreatus (strain PC15)</name>
    <name type="common">Oyster mushroom</name>
    <dbReference type="NCBI Taxonomy" id="1137138"/>
    <lineage>
        <taxon>Eukaryota</taxon>
        <taxon>Fungi</taxon>
        <taxon>Dikarya</taxon>
        <taxon>Basidiomycota</taxon>
        <taxon>Agaricomycotina</taxon>
        <taxon>Agaricomycetes</taxon>
        <taxon>Agaricomycetidae</taxon>
        <taxon>Agaricales</taxon>
        <taxon>Pleurotineae</taxon>
        <taxon>Pleurotaceae</taxon>
        <taxon>Pleurotus</taxon>
    </lineage>
</organism>
<evidence type="ECO:0000313" key="1">
    <source>
        <dbReference type="EMBL" id="KDQ30089.1"/>
    </source>
</evidence>
<reference evidence="2" key="1">
    <citation type="journal article" date="2014" name="Proc. Natl. Acad. Sci. U.S.A.">
        <title>Extensive sampling of basidiomycete genomes demonstrates inadequacy of the white-rot/brown-rot paradigm for wood decay fungi.</title>
        <authorList>
            <person name="Riley R."/>
            <person name="Salamov A.A."/>
            <person name="Brown D.W."/>
            <person name="Nagy L.G."/>
            <person name="Floudas D."/>
            <person name="Held B.W."/>
            <person name="Levasseur A."/>
            <person name="Lombard V."/>
            <person name="Morin E."/>
            <person name="Otillar R."/>
            <person name="Lindquist E.A."/>
            <person name="Sun H."/>
            <person name="LaButti K.M."/>
            <person name="Schmutz J."/>
            <person name="Jabbour D."/>
            <person name="Luo H."/>
            <person name="Baker S.E."/>
            <person name="Pisabarro A.G."/>
            <person name="Walton J.D."/>
            <person name="Blanchette R.A."/>
            <person name="Henrissat B."/>
            <person name="Martin F."/>
            <person name="Cullen D."/>
            <person name="Hibbett D.S."/>
            <person name="Grigoriev I.V."/>
        </authorList>
    </citation>
    <scope>NUCLEOTIDE SEQUENCE [LARGE SCALE GENOMIC DNA]</scope>
    <source>
        <strain evidence="2">PC15</strain>
    </source>
</reference>
<dbReference type="HOGENOM" id="CLU_664143_0_0_1"/>
<gene>
    <name evidence="1" type="ORF">PLEOSDRAFT_154797</name>
</gene>
<evidence type="ECO:0000313" key="2">
    <source>
        <dbReference type="Proteomes" id="UP000027073"/>
    </source>
</evidence>
<protein>
    <submittedName>
        <fullName evidence="1">Uncharacterized protein</fullName>
    </submittedName>
</protein>
<dbReference type="InParanoid" id="A0A067NQ79"/>
<dbReference type="VEuPathDB" id="FungiDB:PLEOSDRAFT_154797"/>
<dbReference type="Proteomes" id="UP000027073">
    <property type="component" value="Unassembled WGS sequence"/>
</dbReference>
<name>A0A067NQ79_PLEO1</name>
<dbReference type="EMBL" id="KL198006">
    <property type="protein sequence ID" value="KDQ30089.1"/>
    <property type="molecule type" value="Genomic_DNA"/>
</dbReference>
<dbReference type="AlphaFoldDB" id="A0A067NQ79"/>
<accession>A0A067NQ79</accession>